<dbReference type="OrthoDB" id="2413412at2"/>
<dbReference type="InterPro" id="IPR029058">
    <property type="entry name" value="AB_hydrolase_fold"/>
</dbReference>
<gene>
    <name evidence="1" type="ORF">STRMA_1256</name>
</gene>
<dbReference type="EMBL" id="AEUW02000001">
    <property type="protein sequence ID" value="EHJ52989.1"/>
    <property type="molecule type" value="Genomic_DNA"/>
</dbReference>
<dbReference type="STRING" id="764298.STRMA_1256"/>
<comment type="caution">
    <text evidence="1">The sequence shown here is derived from an EMBL/GenBank/DDBJ whole genome shotgun (WGS) entry which is preliminary data.</text>
</comment>
<dbReference type="SUPFAM" id="SSF53474">
    <property type="entry name" value="alpha/beta-Hydrolases"/>
    <property type="match status" value="1"/>
</dbReference>
<dbReference type="Gene3D" id="3.40.50.1820">
    <property type="entry name" value="alpha/beta hydrolase"/>
    <property type="match status" value="1"/>
</dbReference>
<reference evidence="1 2" key="1">
    <citation type="journal article" date="2014" name="Int. J. Syst. Evol. Microbiol.">
        <title>Phylogenomics and the dynamic genome evolution of the genus Streptococcus.</title>
        <authorList>
            <consortium name="The Broad Institute Genome Sequencing Platform"/>
            <person name="Richards V.P."/>
            <person name="Palmer S.R."/>
            <person name="Pavinski Bitar P.D."/>
            <person name="Qin X."/>
            <person name="Weinstock G.M."/>
            <person name="Highlander S.K."/>
            <person name="Town C.D."/>
            <person name="Burne R.A."/>
            <person name="Stanhope M.J."/>
        </authorList>
    </citation>
    <scope>NUCLEOTIDE SEQUENCE [LARGE SCALE GENOMIC DNA]</scope>
    <source>
        <strain evidence="1 2">NCTC 11558</strain>
    </source>
</reference>
<protein>
    <submittedName>
        <fullName evidence="1">Uncharacterized protein</fullName>
    </submittedName>
</protein>
<evidence type="ECO:0000313" key="1">
    <source>
        <dbReference type="EMBL" id="EHJ52989.1"/>
    </source>
</evidence>
<accession>G5JWV9</accession>
<evidence type="ECO:0000313" key="2">
    <source>
        <dbReference type="Proteomes" id="UP000003573"/>
    </source>
</evidence>
<sequence>MVKGVNSNQDTAYLSSITYDVERAIVENNIDPSTQSGKKEIQKAIDNSDKDIPPHLNYVDSFHDVSTGTSGTAFKDTDTGEIILAYTGTNPRGDIAQDVLTDGASIFAGLGYHYDSAYQFYDKMAAKYGSANLTLTGHSLKQTL</sequence>
<dbReference type="RefSeq" id="WP_003081681.1">
    <property type="nucleotide sequence ID" value="NZ_AEUW02000001.1"/>
</dbReference>
<organism evidence="1 2">
    <name type="scientific">Streptococcus macacae NCTC 11558</name>
    <dbReference type="NCBI Taxonomy" id="764298"/>
    <lineage>
        <taxon>Bacteria</taxon>
        <taxon>Bacillati</taxon>
        <taxon>Bacillota</taxon>
        <taxon>Bacilli</taxon>
        <taxon>Lactobacillales</taxon>
        <taxon>Streptococcaceae</taxon>
        <taxon>Streptococcus</taxon>
    </lineage>
</organism>
<keyword evidence="2" id="KW-1185">Reference proteome</keyword>
<dbReference type="AlphaFoldDB" id="G5JWV9"/>
<name>G5JWV9_9STRE</name>
<dbReference type="Proteomes" id="UP000003573">
    <property type="component" value="Unassembled WGS sequence"/>
</dbReference>
<proteinExistence type="predicted"/>